<organism evidence="2 3">
    <name type="scientific">Mycolicibacterium smegmatis (strain ATCC 700084 / mc(2)155)</name>
    <name type="common">Mycobacterium smegmatis</name>
    <dbReference type="NCBI Taxonomy" id="246196"/>
    <lineage>
        <taxon>Bacteria</taxon>
        <taxon>Bacillati</taxon>
        <taxon>Actinomycetota</taxon>
        <taxon>Actinomycetes</taxon>
        <taxon>Mycobacteriales</taxon>
        <taxon>Mycobacteriaceae</taxon>
        <taxon>Mycolicibacterium</taxon>
    </lineage>
</organism>
<feature type="compositionally biased region" description="Polar residues" evidence="1">
    <location>
        <begin position="154"/>
        <end position="168"/>
    </location>
</feature>
<feature type="compositionally biased region" description="Basic and acidic residues" evidence="1">
    <location>
        <begin position="87"/>
        <end position="97"/>
    </location>
</feature>
<dbReference type="EMBL" id="CP001663">
    <property type="protein sequence ID" value="AFP40413.1"/>
    <property type="molecule type" value="Genomic_DNA"/>
</dbReference>
<feature type="compositionally biased region" description="Basic and acidic residues" evidence="1">
    <location>
        <begin position="70"/>
        <end position="79"/>
    </location>
</feature>
<feature type="region of interest" description="Disordered" evidence="1">
    <location>
        <begin position="31"/>
        <end position="108"/>
    </location>
</feature>
<feature type="region of interest" description="Disordered" evidence="1">
    <location>
        <begin position="148"/>
        <end position="168"/>
    </location>
</feature>
<proteinExistence type="predicted"/>
<dbReference type="AlphaFoldDB" id="I7FNY8"/>
<dbReference type="Proteomes" id="UP000006158">
    <property type="component" value="Chromosome"/>
</dbReference>
<feature type="compositionally biased region" description="Basic and acidic residues" evidence="1">
    <location>
        <begin position="32"/>
        <end position="41"/>
    </location>
</feature>
<dbReference type="KEGG" id="msg:MSMEI_3955"/>
<feature type="compositionally biased region" description="Basic residues" evidence="1">
    <location>
        <begin position="50"/>
        <end position="69"/>
    </location>
</feature>
<reference evidence="2 3" key="1">
    <citation type="journal article" date="2007" name="Genome Biol.">
        <title>Interrupted coding sequences in Mycobacterium smegmatis: authentic mutations or sequencing errors?</title>
        <authorList>
            <person name="Deshayes C."/>
            <person name="Perrodou E."/>
            <person name="Gallien S."/>
            <person name="Euphrasie D."/>
            <person name="Schaeffer C."/>
            <person name="Van-Dorsselaer A."/>
            <person name="Poch O."/>
            <person name="Lecompte O."/>
            <person name="Reyrat J.M."/>
        </authorList>
    </citation>
    <scope>NUCLEOTIDE SEQUENCE [LARGE SCALE GENOMIC DNA]</scope>
    <source>
        <strain evidence="3">ATCC 700084 / mc(2)155</strain>
    </source>
</reference>
<evidence type="ECO:0000313" key="2">
    <source>
        <dbReference type="EMBL" id="AFP40413.1"/>
    </source>
</evidence>
<accession>I7FNY8</accession>
<evidence type="ECO:0000256" key="1">
    <source>
        <dbReference type="SAM" id="MobiDB-lite"/>
    </source>
</evidence>
<gene>
    <name evidence="2" type="ordered locus">MSMEI_3955</name>
</gene>
<name>I7FNY8_MYCS2</name>
<evidence type="ECO:0000313" key="3">
    <source>
        <dbReference type="Proteomes" id="UP000006158"/>
    </source>
</evidence>
<sequence>MPPLLSVAQVDDDDLACCSGLQCLKSALTGGIDDRRPRRSPEVPGDLYSRRRPRRLHRIPHRRKAHLHAGRFDRSNSFEDEREDGDDPKTYDDKGNERGNPVVAELPSATHWSSVTQPLGQRTGECPGRGLQRVAVADTTLPSGFLVHHRSQRSSRTGRSINIDTEKA</sequence>
<protein>
    <submittedName>
        <fullName evidence="2">Uncharacterized protein</fullName>
    </submittedName>
</protein>
<reference evidence="2 3" key="2">
    <citation type="journal article" date="2009" name="Genome Res.">
        <title>Ortho-proteogenomics: multiple proteomes investigation through orthology and a new MS-based protocol.</title>
        <authorList>
            <person name="Gallien S."/>
            <person name="Perrodou E."/>
            <person name="Carapito C."/>
            <person name="Deshayes C."/>
            <person name="Reyrat J.M."/>
            <person name="Van Dorsselaer A."/>
            <person name="Poch O."/>
            <person name="Schaeffer C."/>
            <person name="Lecompte O."/>
        </authorList>
    </citation>
    <scope>NUCLEOTIDE SEQUENCE [LARGE SCALE GENOMIC DNA]</scope>
    <source>
        <strain evidence="3">ATCC 700084 / mc(2)155</strain>
    </source>
</reference>